<evidence type="ECO:0000256" key="2">
    <source>
        <dbReference type="ARBA" id="ARBA00009919"/>
    </source>
</evidence>
<evidence type="ECO:0000259" key="14">
    <source>
        <dbReference type="Pfam" id="PF00899"/>
    </source>
</evidence>
<evidence type="ECO:0000256" key="5">
    <source>
        <dbReference type="ARBA" id="ARBA00022840"/>
    </source>
</evidence>
<reference evidence="15" key="1">
    <citation type="submission" date="2020-06" db="EMBL/GenBank/DDBJ databases">
        <title>Analysis procedures for assessing recovery of high quality, complete, closed genomes from Nanopore long read metagenome sequencing.</title>
        <authorList>
            <person name="Bessarab I."/>
            <person name="Arumugam K."/>
            <person name="Haryono M."/>
            <person name="Liu X."/>
            <person name="Roy S."/>
            <person name="Zuniga-Montanez R.E."/>
            <person name="Qiu G."/>
            <person name="Drautz-Moses D.I."/>
            <person name="Law Y.Y."/>
            <person name="Wuertz S."/>
            <person name="Lauro F.M."/>
            <person name="Huson D.H."/>
            <person name="Williams R.B."/>
        </authorList>
    </citation>
    <scope>NUCLEOTIDE SEQUENCE [LARGE SCALE GENOMIC DNA]</scope>
    <source>
        <strain evidence="15">SSD2</strain>
    </source>
</reference>
<evidence type="ECO:0000256" key="3">
    <source>
        <dbReference type="ARBA" id="ARBA00022679"/>
    </source>
</evidence>
<dbReference type="FunFam" id="3.40.50.720:FF:000033">
    <property type="entry name" value="Adenylyltransferase and sulfurtransferase MOCS3"/>
    <property type="match status" value="1"/>
</dbReference>
<evidence type="ECO:0000256" key="4">
    <source>
        <dbReference type="ARBA" id="ARBA00022741"/>
    </source>
</evidence>
<keyword evidence="15" id="KW-0548">Nucleotidyltransferase</keyword>
<dbReference type="GO" id="GO:0061605">
    <property type="term" value="F:molybdopterin-synthase adenylyltransferase activity"/>
    <property type="evidence" value="ECO:0007669"/>
    <property type="project" value="UniProtKB-EC"/>
</dbReference>
<keyword evidence="5" id="KW-0067">ATP-binding</keyword>
<dbReference type="AlphaFoldDB" id="A0A7L6APR5"/>
<comment type="similarity">
    <text evidence="2">Belongs to the HesA/MoeB/ThiF family.</text>
</comment>
<dbReference type="InterPro" id="IPR045886">
    <property type="entry name" value="ThiF/MoeB/HesA"/>
</dbReference>
<dbReference type="GO" id="GO:0008641">
    <property type="term" value="F:ubiquitin-like modifier activating enzyme activity"/>
    <property type="evidence" value="ECO:0007669"/>
    <property type="project" value="InterPro"/>
</dbReference>
<dbReference type="Gene3D" id="3.40.50.720">
    <property type="entry name" value="NAD(P)-binding Rossmann-like Domain"/>
    <property type="match status" value="1"/>
</dbReference>
<dbReference type="InterPro" id="IPR000594">
    <property type="entry name" value="ThiF_NAD_FAD-bd"/>
</dbReference>
<dbReference type="InterPro" id="IPR035985">
    <property type="entry name" value="Ubiquitin-activating_enz"/>
</dbReference>
<dbReference type="SUPFAM" id="SSF69572">
    <property type="entry name" value="Activating enzymes of the ubiquitin-like proteins"/>
    <property type="match status" value="1"/>
</dbReference>
<dbReference type="PANTHER" id="PTHR10953:SF102">
    <property type="entry name" value="ADENYLYLTRANSFERASE AND SULFURTRANSFERASE MOCS3"/>
    <property type="match status" value="1"/>
</dbReference>
<organism evidence="15 16">
    <name type="scientific">Candidatus Thiothrix singaporensis</name>
    <dbReference type="NCBI Taxonomy" id="2799669"/>
    <lineage>
        <taxon>Bacteria</taxon>
        <taxon>Pseudomonadati</taxon>
        <taxon>Pseudomonadota</taxon>
        <taxon>Gammaproteobacteria</taxon>
        <taxon>Thiotrichales</taxon>
        <taxon>Thiotrichaceae</taxon>
        <taxon>Thiothrix</taxon>
    </lineage>
</organism>
<dbReference type="GO" id="GO:0005829">
    <property type="term" value="C:cytosol"/>
    <property type="evidence" value="ECO:0007669"/>
    <property type="project" value="TreeGrafter"/>
</dbReference>
<comment type="subunit">
    <text evidence="8">Homodimer. Forms a stable heterotetrameric complex of 2 MoeB and 2 MoaD during adenylation of MoaD.</text>
</comment>
<evidence type="ECO:0000256" key="10">
    <source>
        <dbReference type="ARBA" id="ARBA00073635"/>
    </source>
</evidence>
<dbReference type="KEGG" id="this:HZT40_04930"/>
<feature type="domain" description="THIF-type NAD/FAD binding fold" evidence="14">
    <location>
        <begin position="9"/>
        <end position="243"/>
    </location>
</feature>
<comment type="catalytic activity">
    <reaction evidence="6">
        <text>[molybdopterin-synthase sulfur-carrier protein]-C-terminal Gly-Gly + ATP + H(+) = [molybdopterin-synthase sulfur-carrier protein]-C-terminal Gly-Gly-AMP + diphosphate</text>
        <dbReference type="Rhea" id="RHEA:43616"/>
        <dbReference type="Rhea" id="RHEA-COMP:12159"/>
        <dbReference type="Rhea" id="RHEA-COMP:12202"/>
        <dbReference type="ChEBI" id="CHEBI:15378"/>
        <dbReference type="ChEBI" id="CHEBI:30616"/>
        <dbReference type="ChEBI" id="CHEBI:33019"/>
        <dbReference type="ChEBI" id="CHEBI:90618"/>
        <dbReference type="ChEBI" id="CHEBI:90778"/>
        <dbReference type="EC" id="2.7.7.80"/>
    </reaction>
</comment>
<dbReference type="EMBL" id="CP059265">
    <property type="protein sequence ID" value="QLQ31051.1"/>
    <property type="molecule type" value="Genomic_DNA"/>
</dbReference>
<comment type="pathway">
    <text evidence="1">Cofactor biosynthesis; molybdopterin biosynthesis.</text>
</comment>
<sequence>MNDELLLRYSRQILLPEIDIAGQERLLASKALIIGVGGLGAPVTFYLAAAGVGHLTLVDFDTVDLTNLQRQIIHSTANIGQLKTESAAQAARGLNPAVQVHTINEKLSYGQLLAVASSHDVIIDCSDNFPTRFTLNRACKNLGKPLVSGAVIRMEGQATTFDFRQPETACYRCLYDEEGETEDTCSTTGVLAPVAGIIGSIQAAEALKALLNLPTLSGRLLLLDAKTMRWREMQLRPDQACPVCHNASAPAANPQA</sequence>
<evidence type="ECO:0000313" key="16">
    <source>
        <dbReference type="Proteomes" id="UP000510621"/>
    </source>
</evidence>
<evidence type="ECO:0000256" key="11">
    <source>
        <dbReference type="ARBA" id="ARBA00075110"/>
    </source>
</evidence>
<evidence type="ECO:0000256" key="7">
    <source>
        <dbReference type="ARBA" id="ARBA00055169"/>
    </source>
</evidence>
<dbReference type="EC" id="2.7.7.80" evidence="9"/>
<comment type="function">
    <text evidence="7">Catalyzes the adenylation by ATP of the carboxyl group of the C-terminal glycine of sulfur carrier protein MoaD.</text>
</comment>
<dbReference type="GO" id="GO:0004792">
    <property type="term" value="F:thiosulfate-cyanide sulfurtransferase activity"/>
    <property type="evidence" value="ECO:0007669"/>
    <property type="project" value="TreeGrafter"/>
</dbReference>
<dbReference type="GO" id="GO:0008146">
    <property type="term" value="F:sulfotransferase activity"/>
    <property type="evidence" value="ECO:0007669"/>
    <property type="project" value="TreeGrafter"/>
</dbReference>
<evidence type="ECO:0000256" key="12">
    <source>
        <dbReference type="ARBA" id="ARBA00075328"/>
    </source>
</evidence>
<accession>A0A7L6APR5</accession>
<dbReference type="CDD" id="cd00757">
    <property type="entry name" value="ThiF_MoeB_HesA_family"/>
    <property type="match status" value="1"/>
</dbReference>
<keyword evidence="4" id="KW-0547">Nucleotide-binding</keyword>
<dbReference type="Pfam" id="PF00899">
    <property type="entry name" value="ThiF"/>
    <property type="match status" value="1"/>
</dbReference>
<name>A0A7L6APR5_9GAMM</name>
<dbReference type="NCBIfam" id="NF004281">
    <property type="entry name" value="PRK05690.1"/>
    <property type="match status" value="1"/>
</dbReference>
<dbReference type="GO" id="GO:0005524">
    <property type="term" value="F:ATP binding"/>
    <property type="evidence" value="ECO:0007669"/>
    <property type="project" value="UniProtKB-KW"/>
</dbReference>
<evidence type="ECO:0000256" key="9">
    <source>
        <dbReference type="ARBA" id="ARBA00066884"/>
    </source>
</evidence>
<evidence type="ECO:0000256" key="13">
    <source>
        <dbReference type="ARBA" id="ARBA00078531"/>
    </source>
</evidence>
<dbReference type="Proteomes" id="UP000510621">
    <property type="component" value="Chromosome"/>
</dbReference>
<protein>
    <recommendedName>
        <fullName evidence="10">Molybdopterin-synthase adenylyltransferase</fullName>
        <ecNumber evidence="9">2.7.7.80</ecNumber>
    </recommendedName>
    <alternativeName>
        <fullName evidence="13">MoaD protein adenylase</fullName>
    </alternativeName>
    <alternativeName>
        <fullName evidence="11">Molybdopterin-converting factor subunit 1 adenylase</fullName>
    </alternativeName>
    <alternativeName>
        <fullName evidence="12">Sulfur carrier protein MoaD adenylyltransferase</fullName>
    </alternativeName>
</protein>
<evidence type="ECO:0000256" key="8">
    <source>
        <dbReference type="ARBA" id="ARBA00063809"/>
    </source>
</evidence>
<gene>
    <name evidence="15" type="primary">moeB</name>
    <name evidence="15" type="ORF">HZT40_04930</name>
</gene>
<evidence type="ECO:0000313" key="15">
    <source>
        <dbReference type="EMBL" id="QLQ31051.1"/>
    </source>
</evidence>
<proteinExistence type="inferred from homology"/>
<keyword evidence="3" id="KW-0808">Transferase</keyword>
<evidence type="ECO:0000256" key="6">
    <source>
        <dbReference type="ARBA" id="ARBA00052218"/>
    </source>
</evidence>
<keyword evidence="16" id="KW-1185">Reference proteome</keyword>
<evidence type="ECO:0000256" key="1">
    <source>
        <dbReference type="ARBA" id="ARBA00005046"/>
    </source>
</evidence>
<dbReference type="PANTHER" id="PTHR10953">
    <property type="entry name" value="UBIQUITIN-ACTIVATING ENZYME E1"/>
    <property type="match status" value="1"/>
</dbReference>